<dbReference type="EMBL" id="AAVP02000010">
    <property type="protein sequence ID" value="EDK23865.1"/>
    <property type="molecule type" value="Genomic_DNA"/>
</dbReference>
<gene>
    <name evidence="1" type="ORF">RUMTOR_01943</name>
</gene>
<dbReference type="HOGENOM" id="CLU_2976580_0_0_9"/>
<dbReference type="Proteomes" id="UP000003577">
    <property type="component" value="Unassembled WGS sequence"/>
</dbReference>
<dbReference type="AlphaFoldDB" id="A5KNW6"/>
<organism evidence="1 2">
    <name type="scientific">[Ruminococcus] torques ATCC 27756</name>
    <dbReference type="NCBI Taxonomy" id="411460"/>
    <lineage>
        <taxon>Bacteria</taxon>
        <taxon>Bacillati</taxon>
        <taxon>Bacillota</taxon>
        <taxon>Clostridia</taxon>
        <taxon>Lachnospirales</taxon>
        <taxon>Lachnospiraceae</taxon>
        <taxon>Mediterraneibacter</taxon>
    </lineage>
</organism>
<name>A5KNW6_9FIRM</name>
<reference evidence="1 2" key="1">
    <citation type="submission" date="2007-03" db="EMBL/GenBank/DDBJ databases">
        <authorList>
            <person name="Fulton L."/>
            <person name="Clifton S."/>
            <person name="Fulton B."/>
            <person name="Xu J."/>
            <person name="Minx P."/>
            <person name="Pepin K.H."/>
            <person name="Johnson M."/>
            <person name="Thiruvilangam P."/>
            <person name="Bhonagiri V."/>
            <person name="Nash W.E."/>
            <person name="Mardis E.R."/>
            <person name="Wilson R.K."/>
        </authorList>
    </citation>
    <scope>NUCLEOTIDE SEQUENCE [LARGE SCALE GENOMIC DNA]</scope>
    <source>
        <strain evidence="1 2">ATCC 27756</strain>
    </source>
</reference>
<protein>
    <submittedName>
        <fullName evidence="1">Uncharacterized protein</fullName>
    </submittedName>
</protein>
<dbReference type="PaxDb" id="411460-RUMTOR_01943"/>
<comment type="caution">
    <text evidence="1">The sequence shown here is derived from an EMBL/GenBank/DDBJ whole genome shotgun (WGS) entry which is preliminary data.</text>
</comment>
<accession>A5KNW6</accession>
<proteinExistence type="predicted"/>
<reference evidence="1 2" key="2">
    <citation type="submission" date="2007-04" db="EMBL/GenBank/DDBJ databases">
        <title>Draft genome sequence of Ruminococcus torques (ATCC 27756).</title>
        <authorList>
            <person name="Sudarsanam P."/>
            <person name="Ley R."/>
            <person name="Guruge J."/>
            <person name="Turnbaugh P.J."/>
            <person name="Mahowald M."/>
            <person name="Liep D."/>
            <person name="Gordon J."/>
        </authorList>
    </citation>
    <scope>NUCLEOTIDE SEQUENCE [LARGE SCALE GENOMIC DNA]</scope>
    <source>
        <strain evidence="1 2">ATCC 27756</strain>
    </source>
</reference>
<sequence>MFCPLSVILYVIVRSITSPFRFGAQNEAAIFICRVSHVCFCIASVQSYIITKTDKTGQ</sequence>
<evidence type="ECO:0000313" key="1">
    <source>
        <dbReference type="EMBL" id="EDK23865.1"/>
    </source>
</evidence>
<evidence type="ECO:0000313" key="2">
    <source>
        <dbReference type="Proteomes" id="UP000003577"/>
    </source>
</evidence>